<accession>A0ACC0H4T8</accession>
<evidence type="ECO:0000313" key="2">
    <source>
        <dbReference type="Proteomes" id="UP001060215"/>
    </source>
</evidence>
<evidence type="ECO:0000313" key="1">
    <source>
        <dbReference type="EMBL" id="KAI8007828.1"/>
    </source>
</evidence>
<protein>
    <submittedName>
        <fullName evidence="1">(-)-germacrene D synthase</fullName>
    </submittedName>
</protein>
<gene>
    <name evidence="1" type="ORF">LOK49_LG07G03264</name>
</gene>
<dbReference type="EMBL" id="CM045764">
    <property type="protein sequence ID" value="KAI8007828.1"/>
    <property type="molecule type" value="Genomic_DNA"/>
</dbReference>
<dbReference type="Proteomes" id="UP001060215">
    <property type="component" value="Chromosome 7"/>
</dbReference>
<name>A0ACC0H4T8_9ERIC</name>
<organism evidence="1 2">
    <name type="scientific">Camellia lanceoleosa</name>
    <dbReference type="NCBI Taxonomy" id="1840588"/>
    <lineage>
        <taxon>Eukaryota</taxon>
        <taxon>Viridiplantae</taxon>
        <taxon>Streptophyta</taxon>
        <taxon>Embryophyta</taxon>
        <taxon>Tracheophyta</taxon>
        <taxon>Spermatophyta</taxon>
        <taxon>Magnoliopsida</taxon>
        <taxon>eudicotyledons</taxon>
        <taxon>Gunneridae</taxon>
        <taxon>Pentapetalae</taxon>
        <taxon>asterids</taxon>
        <taxon>Ericales</taxon>
        <taxon>Theaceae</taxon>
        <taxon>Camellia</taxon>
    </lineage>
</organism>
<reference evidence="1 2" key="1">
    <citation type="journal article" date="2022" name="Plant J.">
        <title>Chromosome-level genome of Camellia lanceoleosa provides a valuable resource for understanding genome evolution and self-incompatibility.</title>
        <authorList>
            <person name="Gong W."/>
            <person name="Xiao S."/>
            <person name="Wang L."/>
            <person name="Liao Z."/>
            <person name="Chang Y."/>
            <person name="Mo W."/>
            <person name="Hu G."/>
            <person name="Li W."/>
            <person name="Zhao G."/>
            <person name="Zhu H."/>
            <person name="Hu X."/>
            <person name="Ji K."/>
            <person name="Xiang X."/>
            <person name="Song Q."/>
            <person name="Yuan D."/>
            <person name="Jin S."/>
            <person name="Zhang L."/>
        </authorList>
    </citation>
    <scope>NUCLEOTIDE SEQUENCE [LARGE SCALE GENOMIC DNA]</scope>
    <source>
        <strain evidence="1">SQ_2022a</strain>
    </source>
</reference>
<proteinExistence type="predicted"/>
<keyword evidence="2" id="KW-1185">Reference proteome</keyword>
<sequence length="144" mass="16249">MLSTTSYVGMGEVVSKEAFDWVSNDPLIAQTSSVICRIMDDMAGHKFEQKRGHVESAVECYMKQYGASEEEVLVELRKGVTNAWKDINQECLRPTAVPMPLLLRVVNLARVINVLYKDEDGYTHSGAKHKGWGQLYGCLHLWND</sequence>
<comment type="caution">
    <text evidence="1">The sequence shown here is derived from an EMBL/GenBank/DDBJ whole genome shotgun (WGS) entry which is preliminary data.</text>
</comment>